<dbReference type="Pfam" id="PF17170">
    <property type="entry name" value="DUF5128"/>
    <property type="match status" value="1"/>
</dbReference>
<dbReference type="GO" id="GO:0008270">
    <property type="term" value="F:zinc ion binding"/>
    <property type="evidence" value="ECO:0007669"/>
    <property type="project" value="UniProtKB-KW"/>
</dbReference>
<gene>
    <name evidence="3" type="ORF">MNBD_GAMMA19-1495</name>
</gene>
<dbReference type="Pfam" id="PF01436">
    <property type="entry name" value="NHL"/>
    <property type="match status" value="3"/>
</dbReference>
<proteinExistence type="predicted"/>
<feature type="transmembrane region" description="Helical" evidence="2">
    <location>
        <begin position="7"/>
        <end position="26"/>
    </location>
</feature>
<dbReference type="InterPro" id="IPR050952">
    <property type="entry name" value="TRIM-NHL_E3_ligases"/>
</dbReference>
<dbReference type="Gene3D" id="2.40.10.500">
    <property type="match status" value="1"/>
</dbReference>
<dbReference type="Gene3D" id="2.120.10.30">
    <property type="entry name" value="TolB, C-terminal domain"/>
    <property type="match status" value="2"/>
</dbReference>
<dbReference type="CDD" id="cd14956">
    <property type="entry name" value="NHL_like_3"/>
    <property type="match status" value="1"/>
</dbReference>
<dbReference type="EMBL" id="UOFV01000535">
    <property type="protein sequence ID" value="VAX05397.1"/>
    <property type="molecule type" value="Genomic_DNA"/>
</dbReference>
<protein>
    <recommendedName>
        <fullName evidence="4">NHL repeat domain protein</fullName>
    </recommendedName>
</protein>
<keyword evidence="2" id="KW-0472">Membrane</keyword>
<sequence length="317" mass="34991">MKKILKIIRWLFFIILSLIGVIYLVWVPSAQEPAYVLEKTWGKKGNAEGQFNEPTGITVKDNEVFVSDARNHRIQVFSLDGVILRQFGMNDLERPMNLTIAKDELYVADYFADQIKVFSLRGDYHRSIGKPGTGPGEFRIPGGIAVAGNNDLYVAGFTTQRVQQLHADGSFMRQWGITGEAGTFGGKLRYPTDVALSKDGTLFIADGYNDRVLVMGANGQLRNKWGGPFAMNIFGPFNGWFATITGISVGPSGNVFVADFYNDRVQKFTQDGVFLNAFGIKSTGPTHTSIAVAEADDGSVFVADYANHQIQKWRPGK</sequence>
<name>A0A3B1BKX4_9ZZZZ</name>
<dbReference type="PANTHER" id="PTHR24104">
    <property type="entry name" value="E3 UBIQUITIN-PROTEIN LIGASE NHLRC1-RELATED"/>
    <property type="match status" value="1"/>
</dbReference>
<evidence type="ECO:0000256" key="1">
    <source>
        <dbReference type="ARBA" id="ARBA00022737"/>
    </source>
</evidence>
<dbReference type="InterPro" id="IPR011042">
    <property type="entry name" value="6-blade_b-propeller_TolB-like"/>
</dbReference>
<reference evidence="3" key="1">
    <citation type="submission" date="2018-06" db="EMBL/GenBank/DDBJ databases">
        <authorList>
            <person name="Zhirakovskaya E."/>
        </authorList>
    </citation>
    <scope>NUCLEOTIDE SEQUENCE</scope>
</reference>
<accession>A0A3B1BKX4</accession>
<dbReference type="AlphaFoldDB" id="A0A3B1BKX4"/>
<evidence type="ECO:0000313" key="3">
    <source>
        <dbReference type="EMBL" id="VAX05397.1"/>
    </source>
</evidence>
<evidence type="ECO:0000256" key="2">
    <source>
        <dbReference type="SAM" id="Phobius"/>
    </source>
</evidence>
<dbReference type="SUPFAM" id="SSF101898">
    <property type="entry name" value="NHL repeat"/>
    <property type="match status" value="1"/>
</dbReference>
<evidence type="ECO:0008006" key="4">
    <source>
        <dbReference type="Google" id="ProtNLM"/>
    </source>
</evidence>
<keyword evidence="2" id="KW-0812">Transmembrane</keyword>
<dbReference type="InterPro" id="IPR001258">
    <property type="entry name" value="NHL_repeat"/>
</dbReference>
<dbReference type="PANTHER" id="PTHR24104:SF25">
    <property type="entry name" value="PROTEIN LIN-41"/>
    <property type="match status" value="1"/>
</dbReference>
<keyword evidence="1" id="KW-0677">Repeat</keyword>
<dbReference type="PROSITE" id="PS51125">
    <property type="entry name" value="NHL"/>
    <property type="match status" value="4"/>
</dbReference>
<organism evidence="3">
    <name type="scientific">hydrothermal vent metagenome</name>
    <dbReference type="NCBI Taxonomy" id="652676"/>
    <lineage>
        <taxon>unclassified sequences</taxon>
        <taxon>metagenomes</taxon>
        <taxon>ecological metagenomes</taxon>
    </lineage>
</organism>
<keyword evidence="2" id="KW-1133">Transmembrane helix</keyword>